<keyword evidence="4" id="KW-0175">Coiled coil</keyword>
<organism evidence="7 8">
    <name type="scientific">Euplotes crassus</name>
    <dbReference type="NCBI Taxonomy" id="5936"/>
    <lineage>
        <taxon>Eukaryota</taxon>
        <taxon>Sar</taxon>
        <taxon>Alveolata</taxon>
        <taxon>Ciliophora</taxon>
        <taxon>Intramacronucleata</taxon>
        <taxon>Spirotrichea</taxon>
        <taxon>Hypotrichia</taxon>
        <taxon>Euplotida</taxon>
        <taxon>Euplotidae</taxon>
        <taxon>Moneuplotes</taxon>
    </lineage>
</organism>
<evidence type="ECO:0000256" key="4">
    <source>
        <dbReference type="SAM" id="Coils"/>
    </source>
</evidence>
<sequence>MEDFQSLMPECSSAESDISNQDMDEIPESDSRYLYDSDYMDEPVQKVGDYTEVCAPNKVSKEILKVGTGVRYPNNQFLCKCKYKMYFFDHTPIEDTNGEVVDIVLNDKQWPEGLRMGLGKMRKGEISKIKMRKSYGFGTSLDPELLRIPESCKEGENLQRIQTKGVIYEIELVDWRIRDDVSNDGKLVKFVEKRSKEPMDKPNGIDEVFIDIKIYQKEPATTIFFEKTEWRVLMDHDQITNCGRKIIETMRVGEIAEGVAVPEYFIEHDKEMVKKLGINEYQPLYIRIELRDFVTIIDWYNDRKTLRRCLKKGFKRVPFYESTVELRMKIDINGETKMDTLFDVDEINIHSVNMRERREIEKLRKQLEGLKVEEIQEGVESQREIIEKEIAEKEESLKPITFKNESQNFLLYEYTLPSLIGKVVKTMYKDEISEIKTNRVDKLTNNFSDKLIDKSWFDKNKEYEIVITIHLLDFDQPEAFFKLPIKQKVERLLDFKRIATDFFKATKLKNHIKKACKMYQKINGYFNFGDANNNFLKEDEESEEFKKYYKELWDLKEPCFMNVAVCKYKMKEYESIIDITNQVIDYKPDCLKAWYFRGKAFYEMQEYDQAVEAFENALKVDPKHKPSKKELEVVKKIRADFIAKEHNKYKHIFEE</sequence>
<evidence type="ECO:0000259" key="6">
    <source>
        <dbReference type="Pfam" id="PF00254"/>
    </source>
</evidence>
<keyword evidence="8" id="KW-1185">Reference proteome</keyword>
<dbReference type="SMART" id="SM00028">
    <property type="entry name" value="TPR"/>
    <property type="match status" value="2"/>
</dbReference>
<name>A0AAD1X856_EUPCR</name>
<dbReference type="SUPFAM" id="SSF54534">
    <property type="entry name" value="FKBP-like"/>
    <property type="match status" value="1"/>
</dbReference>
<evidence type="ECO:0000256" key="1">
    <source>
        <dbReference type="ARBA" id="ARBA00022737"/>
    </source>
</evidence>
<evidence type="ECO:0000313" key="8">
    <source>
        <dbReference type="Proteomes" id="UP001295684"/>
    </source>
</evidence>
<dbReference type="PROSITE" id="PS50293">
    <property type="entry name" value="TPR_REGION"/>
    <property type="match status" value="1"/>
</dbReference>
<dbReference type="EMBL" id="CAMPGE010002456">
    <property type="protein sequence ID" value="CAI2361261.1"/>
    <property type="molecule type" value="Genomic_DNA"/>
</dbReference>
<feature type="domain" description="PPIase FKBP-type" evidence="6">
    <location>
        <begin position="73"/>
        <end position="172"/>
    </location>
</feature>
<evidence type="ECO:0000256" key="3">
    <source>
        <dbReference type="PROSITE-ProRule" id="PRU00339"/>
    </source>
</evidence>
<reference evidence="7" key="1">
    <citation type="submission" date="2023-07" db="EMBL/GenBank/DDBJ databases">
        <authorList>
            <consortium name="AG Swart"/>
            <person name="Singh M."/>
            <person name="Singh A."/>
            <person name="Seah K."/>
            <person name="Emmerich C."/>
        </authorList>
    </citation>
    <scope>NUCLEOTIDE SEQUENCE</scope>
    <source>
        <strain evidence="7">DP1</strain>
    </source>
</reference>
<dbReference type="PANTHER" id="PTHR46512">
    <property type="entry name" value="PEPTIDYLPROLYL ISOMERASE"/>
    <property type="match status" value="1"/>
</dbReference>
<dbReference type="InterPro" id="IPR001179">
    <property type="entry name" value="PPIase_FKBP_dom"/>
</dbReference>
<dbReference type="Pfam" id="PF00515">
    <property type="entry name" value="TPR_1"/>
    <property type="match status" value="1"/>
</dbReference>
<dbReference type="SUPFAM" id="SSF48452">
    <property type="entry name" value="TPR-like"/>
    <property type="match status" value="1"/>
</dbReference>
<dbReference type="Proteomes" id="UP001295684">
    <property type="component" value="Unassembled WGS sequence"/>
</dbReference>
<accession>A0AAD1X856</accession>
<evidence type="ECO:0000313" key="7">
    <source>
        <dbReference type="EMBL" id="CAI2361261.1"/>
    </source>
</evidence>
<feature type="repeat" description="TPR" evidence="3">
    <location>
        <begin position="591"/>
        <end position="624"/>
    </location>
</feature>
<dbReference type="PANTHER" id="PTHR46512:SF6">
    <property type="entry name" value="PEPTIDYLPROLYL ISOMERASE"/>
    <property type="match status" value="1"/>
</dbReference>
<evidence type="ECO:0000256" key="2">
    <source>
        <dbReference type="ARBA" id="ARBA00022803"/>
    </source>
</evidence>
<dbReference type="GO" id="GO:0003755">
    <property type="term" value="F:peptidyl-prolyl cis-trans isomerase activity"/>
    <property type="evidence" value="ECO:0007669"/>
    <property type="project" value="InterPro"/>
</dbReference>
<dbReference type="Gene3D" id="3.10.50.40">
    <property type="match status" value="2"/>
</dbReference>
<comment type="caution">
    <text evidence="7">The sequence shown here is derived from an EMBL/GenBank/DDBJ whole genome shotgun (WGS) entry which is preliminary data.</text>
</comment>
<dbReference type="Gene3D" id="1.25.40.10">
    <property type="entry name" value="Tetratricopeptide repeat domain"/>
    <property type="match status" value="1"/>
</dbReference>
<dbReference type="InterPro" id="IPR011990">
    <property type="entry name" value="TPR-like_helical_dom_sf"/>
</dbReference>
<keyword evidence="2 3" id="KW-0802">TPR repeat</keyword>
<feature type="region of interest" description="Disordered" evidence="5">
    <location>
        <begin position="1"/>
        <end position="24"/>
    </location>
</feature>
<dbReference type="InterPro" id="IPR050754">
    <property type="entry name" value="FKBP4/5/8-like"/>
</dbReference>
<gene>
    <name evidence="7" type="ORF">ECRASSUSDP1_LOCUS2571</name>
</gene>
<dbReference type="PROSITE" id="PS50005">
    <property type="entry name" value="TPR"/>
    <property type="match status" value="1"/>
</dbReference>
<dbReference type="InterPro" id="IPR046357">
    <property type="entry name" value="PPIase_dom_sf"/>
</dbReference>
<evidence type="ECO:0000256" key="5">
    <source>
        <dbReference type="SAM" id="MobiDB-lite"/>
    </source>
</evidence>
<dbReference type="Pfam" id="PF00254">
    <property type="entry name" value="FKBP_C"/>
    <property type="match status" value="1"/>
</dbReference>
<proteinExistence type="predicted"/>
<feature type="coiled-coil region" evidence="4">
    <location>
        <begin position="353"/>
        <end position="396"/>
    </location>
</feature>
<keyword evidence="1" id="KW-0677">Repeat</keyword>
<protein>
    <recommendedName>
        <fullName evidence="6">PPIase FKBP-type domain-containing protein</fullName>
    </recommendedName>
</protein>
<dbReference type="InterPro" id="IPR019734">
    <property type="entry name" value="TPR_rpt"/>
</dbReference>
<dbReference type="AlphaFoldDB" id="A0AAD1X856"/>